<dbReference type="InterPro" id="IPR010406">
    <property type="entry name" value="DUF1003"/>
</dbReference>
<keyword evidence="1" id="KW-0472">Membrane</keyword>
<feature type="transmembrane region" description="Helical" evidence="1">
    <location>
        <begin position="84"/>
        <end position="103"/>
    </location>
</feature>
<dbReference type="Proteomes" id="UP000520814">
    <property type="component" value="Unassembled WGS sequence"/>
</dbReference>
<feature type="transmembrane region" description="Helical" evidence="1">
    <location>
        <begin position="41"/>
        <end position="64"/>
    </location>
</feature>
<proteinExistence type="predicted"/>
<evidence type="ECO:0000313" key="3">
    <source>
        <dbReference type="Proteomes" id="UP000520814"/>
    </source>
</evidence>
<dbReference type="EMBL" id="JACHGW010000008">
    <property type="protein sequence ID" value="MBB6053693.1"/>
    <property type="molecule type" value="Genomic_DNA"/>
</dbReference>
<evidence type="ECO:0000313" key="2">
    <source>
        <dbReference type="EMBL" id="MBB6053693.1"/>
    </source>
</evidence>
<reference evidence="2 3" key="1">
    <citation type="submission" date="2020-08" db="EMBL/GenBank/DDBJ databases">
        <title>Genomic Encyclopedia of Type Strains, Phase IV (KMG-IV): sequencing the most valuable type-strain genomes for metagenomic binning, comparative biology and taxonomic classification.</title>
        <authorList>
            <person name="Goeker M."/>
        </authorList>
    </citation>
    <scope>NUCLEOTIDE SEQUENCE [LARGE SCALE GENOMIC DNA]</scope>
    <source>
        <strain evidence="2 3">DSM 23562</strain>
    </source>
</reference>
<keyword evidence="3" id="KW-1185">Reference proteome</keyword>
<sequence>MDEDIEISPCGQWKHDHPPVRDINTEFAKQQTTGQRLADKIAGAVGGWPFIIIQSFILMCWIAANVYFALHPALLKAWDPYPFILLNLVLSFQAAYTGPVVMMSQNRQAEKDRLTAQRDYEVDQRAETEIAIVMEHLLHQDRQIAALRQEISSLHRALESSKK</sequence>
<evidence type="ECO:0000256" key="1">
    <source>
        <dbReference type="SAM" id="Phobius"/>
    </source>
</evidence>
<comment type="caution">
    <text evidence="2">The sequence shown here is derived from an EMBL/GenBank/DDBJ whole genome shotgun (WGS) entry which is preliminary data.</text>
</comment>
<dbReference type="Pfam" id="PF06210">
    <property type="entry name" value="DUF1003"/>
    <property type="match status" value="1"/>
</dbReference>
<dbReference type="AlphaFoldDB" id="A0A7W9SWH8"/>
<dbReference type="PANTHER" id="PTHR41386">
    <property type="entry name" value="INTEGRAL MEMBRANE PROTEIN-RELATED"/>
    <property type="match status" value="1"/>
</dbReference>
<dbReference type="RefSeq" id="WP_184203785.1">
    <property type="nucleotide sequence ID" value="NZ_JACHGW010000008.1"/>
</dbReference>
<accession>A0A7W9SWH8</accession>
<protein>
    <submittedName>
        <fullName evidence="2">Putative membrane protein</fullName>
    </submittedName>
</protein>
<keyword evidence="1" id="KW-1133">Transmembrane helix</keyword>
<dbReference type="PANTHER" id="PTHR41386:SF1">
    <property type="entry name" value="MEMBRANE PROTEIN"/>
    <property type="match status" value="1"/>
</dbReference>
<organism evidence="2 3">
    <name type="scientific">Armatimonas rosea</name>
    <dbReference type="NCBI Taxonomy" id="685828"/>
    <lineage>
        <taxon>Bacteria</taxon>
        <taxon>Bacillati</taxon>
        <taxon>Armatimonadota</taxon>
        <taxon>Armatimonadia</taxon>
        <taxon>Armatimonadales</taxon>
        <taxon>Armatimonadaceae</taxon>
        <taxon>Armatimonas</taxon>
    </lineage>
</organism>
<keyword evidence="1" id="KW-0812">Transmembrane</keyword>
<name>A0A7W9SWH8_ARMRO</name>
<gene>
    <name evidence="2" type="ORF">HNQ39_005535</name>
</gene>